<evidence type="ECO:0000256" key="2">
    <source>
        <dbReference type="HAMAP-Rule" id="MF_00341"/>
    </source>
</evidence>
<sequence length="136" mass="15612">MRDLIEFISKKYSGKIVEIGIGRYQDVARELIKLGFNVVVTDVRRIQSDLKIIIDDVCNPRFEIYRGASLLYSIRPPYEIQRCILSLAKKIGSDVIIVPLKNEIINGGKLVNYKSARFYLFTRQFLQALSADLQTL</sequence>
<evidence type="ECO:0000256" key="1">
    <source>
        <dbReference type="ARBA" id="ARBA00006969"/>
    </source>
</evidence>
<dbReference type="AlphaFoldDB" id="A0A7C4W2X6"/>
<accession>A0A7C4W2X6</accession>
<dbReference type="InterPro" id="IPR029063">
    <property type="entry name" value="SAM-dependent_MTases_sf"/>
</dbReference>
<dbReference type="HAMAP" id="MF_00341">
    <property type="entry name" value="UPF0146"/>
    <property type="match status" value="1"/>
</dbReference>
<dbReference type="Gene3D" id="3.40.50.150">
    <property type="entry name" value="Vaccinia Virus protein VP39"/>
    <property type="match status" value="1"/>
</dbReference>
<evidence type="ECO:0000313" key="5">
    <source>
        <dbReference type="EMBL" id="HHF47706.1"/>
    </source>
</evidence>
<name>A0A7C4W2X6_9EURY</name>
<dbReference type="EMBL" id="DTAK01000015">
    <property type="protein sequence ID" value="HGU59156.1"/>
    <property type="molecule type" value="Genomic_DNA"/>
</dbReference>
<dbReference type="InterPro" id="IPR005353">
    <property type="entry name" value="UPF0146"/>
</dbReference>
<dbReference type="EMBL" id="DTPI01000028">
    <property type="protein sequence ID" value="HGE66329.1"/>
    <property type="molecule type" value="Genomic_DNA"/>
</dbReference>
<evidence type="ECO:0000313" key="3">
    <source>
        <dbReference type="EMBL" id="HGE66329.1"/>
    </source>
</evidence>
<protein>
    <recommendedName>
        <fullName evidence="2">UPF0146 protein ENL48_00375</fullName>
    </recommendedName>
</protein>
<dbReference type="Pfam" id="PF03686">
    <property type="entry name" value="UPF0146"/>
    <property type="match status" value="1"/>
</dbReference>
<evidence type="ECO:0000313" key="4">
    <source>
        <dbReference type="EMBL" id="HGU59156.1"/>
    </source>
</evidence>
<dbReference type="PIRSF" id="PIRSF016725">
    <property type="entry name" value="UCP016725"/>
    <property type="match status" value="1"/>
</dbReference>
<comment type="caution">
    <text evidence="4">The sequence shown here is derived from an EMBL/GenBank/DDBJ whole genome shotgun (WGS) entry which is preliminary data.</text>
</comment>
<comment type="similarity">
    <text evidence="1 2">Belongs to the UPF0146 family.</text>
</comment>
<gene>
    <name evidence="5" type="ORF">ENL48_00375</name>
    <name evidence="4" type="ORF">ENT89_03015</name>
    <name evidence="3" type="ORF">ENX77_04290</name>
</gene>
<proteinExistence type="inferred from homology"/>
<dbReference type="EMBL" id="DRUC01000007">
    <property type="protein sequence ID" value="HHF47706.1"/>
    <property type="molecule type" value="Genomic_DNA"/>
</dbReference>
<organism evidence="4">
    <name type="scientific">Geoglobus ahangari</name>
    <dbReference type="NCBI Taxonomy" id="113653"/>
    <lineage>
        <taxon>Archaea</taxon>
        <taxon>Methanobacteriati</taxon>
        <taxon>Methanobacteriota</taxon>
        <taxon>Archaeoglobi</taxon>
        <taxon>Archaeoglobales</taxon>
        <taxon>Archaeoglobaceae</taxon>
        <taxon>Geoglobus</taxon>
    </lineage>
</organism>
<reference evidence="4" key="1">
    <citation type="journal article" date="2020" name="mSystems">
        <title>Genome- and Community-Level Interaction Insights into Carbon Utilization and Element Cycling Functions of Hydrothermarchaeota in Hydrothermal Sediment.</title>
        <authorList>
            <person name="Zhou Z."/>
            <person name="Liu Y."/>
            <person name="Xu W."/>
            <person name="Pan J."/>
            <person name="Luo Z.H."/>
            <person name="Li M."/>
        </authorList>
    </citation>
    <scope>NUCLEOTIDE SEQUENCE [LARGE SCALE GENOMIC DNA]</scope>
    <source>
        <strain evidence="5">SpSt-10</strain>
        <strain evidence="4">SpSt-62</strain>
        <strain evidence="3">SpSt-97</strain>
    </source>
</reference>